<keyword evidence="13" id="KW-0732">Signal</keyword>
<feature type="transmembrane region" description="Helical" evidence="12">
    <location>
        <begin position="192"/>
        <end position="213"/>
    </location>
</feature>
<accession>A0A7R9PZZ4</accession>
<comment type="subcellular location">
    <subcellularLocation>
        <location evidence="1">Cell membrane</location>
        <topology evidence="1">Multi-pass membrane protein</topology>
    </subcellularLocation>
</comment>
<evidence type="ECO:0000313" key="15">
    <source>
        <dbReference type="Proteomes" id="UP000759131"/>
    </source>
</evidence>
<evidence type="ECO:0000256" key="13">
    <source>
        <dbReference type="SAM" id="SignalP"/>
    </source>
</evidence>
<sequence>MQTILMFSGLLMVAIVGSIEMGGLIKPWKIAYDNNRLVLFNSEFSLYRGDTFWAVFLGTLTGWTGTYCVKQTQVQRYCCMSSPQKAKKTLYWNIPGVLIIAFTAIWCGIVIFAKYNGCDPISLKIIEKHDQLMPYFVMETLSNFPGLPGLFVSCVFSGSLSTLSSGFNALATVTWDDLVKRYFRNISGKKQLLITKFIAMTYGLLAIAIAFIVGRLGTVLQGAICGLVSGVGICLAITIGTIIYPRPKGFQLPVSVTSCPPEILSLVSEKTWMSAAQRQYSVHYEPQ</sequence>
<dbReference type="AlphaFoldDB" id="A0A7R9PZZ4"/>
<evidence type="ECO:0000256" key="6">
    <source>
        <dbReference type="ARBA" id="ARBA00022989"/>
    </source>
</evidence>
<dbReference type="Proteomes" id="UP000759131">
    <property type="component" value="Unassembled WGS sequence"/>
</dbReference>
<keyword evidence="8" id="KW-0406">Ion transport</keyword>
<dbReference type="InterPro" id="IPR051163">
    <property type="entry name" value="Sodium:Solute_Symporter_SSF"/>
</dbReference>
<evidence type="ECO:0000313" key="14">
    <source>
        <dbReference type="EMBL" id="CAD7627122.1"/>
    </source>
</evidence>
<dbReference type="EMBL" id="OC859026">
    <property type="protein sequence ID" value="CAD7627122.1"/>
    <property type="molecule type" value="Genomic_DNA"/>
</dbReference>
<evidence type="ECO:0000256" key="3">
    <source>
        <dbReference type="ARBA" id="ARBA00022448"/>
    </source>
</evidence>
<keyword evidence="7" id="KW-0915">Sodium</keyword>
<evidence type="ECO:0000256" key="7">
    <source>
        <dbReference type="ARBA" id="ARBA00023053"/>
    </source>
</evidence>
<evidence type="ECO:0000256" key="4">
    <source>
        <dbReference type="ARBA" id="ARBA00022475"/>
    </source>
</evidence>
<dbReference type="GO" id="GO:0006814">
    <property type="term" value="P:sodium ion transport"/>
    <property type="evidence" value="ECO:0007669"/>
    <property type="project" value="UniProtKB-KW"/>
</dbReference>
<dbReference type="GO" id="GO:0005886">
    <property type="term" value="C:plasma membrane"/>
    <property type="evidence" value="ECO:0007669"/>
    <property type="project" value="UniProtKB-SubCell"/>
</dbReference>
<evidence type="ECO:0000256" key="5">
    <source>
        <dbReference type="ARBA" id="ARBA00022692"/>
    </source>
</evidence>
<feature type="transmembrane region" description="Helical" evidence="12">
    <location>
        <begin position="90"/>
        <end position="113"/>
    </location>
</feature>
<dbReference type="Gene3D" id="1.20.1730.10">
    <property type="entry name" value="Sodium/glucose cotransporter"/>
    <property type="match status" value="1"/>
</dbReference>
<keyword evidence="6 12" id="KW-1133">Transmembrane helix</keyword>
<evidence type="ECO:0000256" key="12">
    <source>
        <dbReference type="SAM" id="Phobius"/>
    </source>
</evidence>
<feature type="transmembrane region" description="Helical" evidence="12">
    <location>
        <begin position="219"/>
        <end position="244"/>
    </location>
</feature>
<feature type="transmembrane region" description="Helical" evidence="12">
    <location>
        <begin position="150"/>
        <end position="171"/>
    </location>
</feature>
<evidence type="ECO:0000256" key="1">
    <source>
        <dbReference type="ARBA" id="ARBA00004651"/>
    </source>
</evidence>
<evidence type="ECO:0000256" key="8">
    <source>
        <dbReference type="ARBA" id="ARBA00023065"/>
    </source>
</evidence>
<dbReference type="InterPro" id="IPR001734">
    <property type="entry name" value="Na/solute_symporter"/>
</dbReference>
<keyword evidence="4" id="KW-1003">Cell membrane</keyword>
<organism evidence="14">
    <name type="scientific">Medioppia subpectinata</name>
    <dbReference type="NCBI Taxonomy" id="1979941"/>
    <lineage>
        <taxon>Eukaryota</taxon>
        <taxon>Metazoa</taxon>
        <taxon>Ecdysozoa</taxon>
        <taxon>Arthropoda</taxon>
        <taxon>Chelicerata</taxon>
        <taxon>Arachnida</taxon>
        <taxon>Acari</taxon>
        <taxon>Acariformes</taxon>
        <taxon>Sarcoptiformes</taxon>
        <taxon>Oribatida</taxon>
        <taxon>Brachypylina</taxon>
        <taxon>Oppioidea</taxon>
        <taxon>Oppiidae</taxon>
        <taxon>Medioppia</taxon>
    </lineage>
</organism>
<dbReference type="PROSITE" id="PS50283">
    <property type="entry name" value="NA_SOLUT_SYMP_3"/>
    <property type="match status" value="1"/>
</dbReference>
<evidence type="ECO:0008006" key="16">
    <source>
        <dbReference type="Google" id="ProtNLM"/>
    </source>
</evidence>
<keyword evidence="3" id="KW-0813">Transport</keyword>
<feature type="transmembrane region" description="Helical" evidence="12">
    <location>
        <begin position="51"/>
        <end position="69"/>
    </location>
</feature>
<name>A0A7R9PZZ4_9ACAR</name>
<dbReference type="PANTHER" id="PTHR42985:SF40">
    <property type="entry name" value="LD47995P-RELATED"/>
    <property type="match status" value="1"/>
</dbReference>
<dbReference type="PANTHER" id="PTHR42985">
    <property type="entry name" value="SODIUM-COUPLED MONOCARBOXYLATE TRANSPORTER"/>
    <property type="match status" value="1"/>
</dbReference>
<dbReference type="InterPro" id="IPR038377">
    <property type="entry name" value="Na/Glc_symporter_sf"/>
</dbReference>
<evidence type="ECO:0000256" key="9">
    <source>
        <dbReference type="ARBA" id="ARBA00023136"/>
    </source>
</evidence>
<dbReference type="OrthoDB" id="6358884at2759"/>
<proteinExistence type="inferred from homology"/>
<dbReference type="EMBL" id="CAJPIZ010004451">
    <property type="protein sequence ID" value="CAG2107552.1"/>
    <property type="molecule type" value="Genomic_DNA"/>
</dbReference>
<dbReference type="Pfam" id="PF00474">
    <property type="entry name" value="SSF"/>
    <property type="match status" value="1"/>
</dbReference>
<feature type="signal peptide" evidence="13">
    <location>
        <begin position="1"/>
        <end position="18"/>
    </location>
</feature>
<evidence type="ECO:0000256" key="11">
    <source>
        <dbReference type="RuleBase" id="RU362091"/>
    </source>
</evidence>
<comment type="similarity">
    <text evidence="2 11">Belongs to the sodium:solute symporter (SSF) (TC 2.A.21) family.</text>
</comment>
<keyword evidence="9 12" id="KW-0472">Membrane</keyword>
<keyword evidence="10" id="KW-0739">Sodium transport</keyword>
<evidence type="ECO:0000256" key="10">
    <source>
        <dbReference type="ARBA" id="ARBA00023201"/>
    </source>
</evidence>
<keyword evidence="5 12" id="KW-0812">Transmembrane</keyword>
<gene>
    <name evidence="14" type="ORF">OSB1V03_LOCUS7552</name>
</gene>
<evidence type="ECO:0000256" key="2">
    <source>
        <dbReference type="ARBA" id="ARBA00006434"/>
    </source>
</evidence>
<dbReference type="GO" id="GO:0015293">
    <property type="term" value="F:symporter activity"/>
    <property type="evidence" value="ECO:0007669"/>
    <property type="project" value="TreeGrafter"/>
</dbReference>
<reference evidence="14" key="1">
    <citation type="submission" date="2020-11" db="EMBL/GenBank/DDBJ databases">
        <authorList>
            <person name="Tran Van P."/>
        </authorList>
    </citation>
    <scope>NUCLEOTIDE SEQUENCE</scope>
</reference>
<protein>
    <recommendedName>
        <fullName evidence="16">Sodium/solute symporter</fullName>
    </recommendedName>
</protein>
<keyword evidence="15" id="KW-1185">Reference proteome</keyword>
<feature type="chain" id="PRO_5036211712" description="Sodium/solute symporter" evidence="13">
    <location>
        <begin position="19"/>
        <end position="287"/>
    </location>
</feature>